<dbReference type="PANTHER" id="PTHR30055">
    <property type="entry name" value="HTH-TYPE TRANSCRIPTIONAL REGULATOR RUTR"/>
    <property type="match status" value="1"/>
</dbReference>
<dbReference type="RefSeq" id="WP_078485049.1">
    <property type="nucleotide sequence ID" value="NZ_MPRL01000097.1"/>
</dbReference>
<feature type="domain" description="HTH tetR-type" evidence="3">
    <location>
        <begin position="7"/>
        <end position="67"/>
    </location>
</feature>
<gene>
    <name evidence="4" type="ORF">BOW53_15790</name>
</gene>
<dbReference type="InterPro" id="IPR009057">
    <property type="entry name" value="Homeodomain-like_sf"/>
</dbReference>
<dbReference type="Pfam" id="PF00440">
    <property type="entry name" value="TetR_N"/>
    <property type="match status" value="1"/>
</dbReference>
<dbReference type="InterPro" id="IPR036271">
    <property type="entry name" value="Tet_transcr_reg_TetR-rel_C_sf"/>
</dbReference>
<evidence type="ECO:0000256" key="2">
    <source>
        <dbReference type="PROSITE-ProRule" id="PRU00335"/>
    </source>
</evidence>
<comment type="caution">
    <text evidence="4">The sequence shown here is derived from an EMBL/GenBank/DDBJ whole genome shotgun (WGS) entry which is preliminary data.</text>
</comment>
<keyword evidence="1 2" id="KW-0238">DNA-binding</keyword>
<dbReference type="OrthoDB" id="5816932at2"/>
<protein>
    <recommendedName>
        <fullName evidence="3">HTH tetR-type domain-containing protein</fullName>
    </recommendedName>
</protein>
<dbReference type="InterPro" id="IPR050109">
    <property type="entry name" value="HTH-type_TetR-like_transc_reg"/>
</dbReference>
<evidence type="ECO:0000313" key="5">
    <source>
        <dbReference type="Proteomes" id="UP000191110"/>
    </source>
</evidence>
<keyword evidence="5" id="KW-1185">Reference proteome</keyword>
<organism evidence="4 5">
    <name type="scientific">Solemya pervernicosa gill symbiont</name>
    <dbReference type="NCBI Taxonomy" id="642797"/>
    <lineage>
        <taxon>Bacteria</taxon>
        <taxon>Pseudomonadati</taxon>
        <taxon>Pseudomonadota</taxon>
        <taxon>Gammaproteobacteria</taxon>
        <taxon>sulfur-oxidizing symbionts</taxon>
    </lineage>
</organism>
<name>A0A1T2L031_9GAMM</name>
<dbReference type="SUPFAM" id="SSF46689">
    <property type="entry name" value="Homeodomain-like"/>
    <property type="match status" value="1"/>
</dbReference>
<feature type="DNA-binding region" description="H-T-H motif" evidence="2">
    <location>
        <begin position="30"/>
        <end position="49"/>
    </location>
</feature>
<dbReference type="Gene3D" id="1.10.357.10">
    <property type="entry name" value="Tetracycline Repressor, domain 2"/>
    <property type="match status" value="1"/>
</dbReference>
<evidence type="ECO:0000256" key="1">
    <source>
        <dbReference type="ARBA" id="ARBA00023125"/>
    </source>
</evidence>
<dbReference type="InterPro" id="IPR001647">
    <property type="entry name" value="HTH_TetR"/>
</dbReference>
<reference evidence="4 5" key="1">
    <citation type="submission" date="2016-11" db="EMBL/GenBank/DDBJ databases">
        <title>Mixed transmission modes and dynamic genome evolution in an obligate animal-bacterial symbiosis.</title>
        <authorList>
            <person name="Russell S.L."/>
            <person name="Corbett-Detig R.B."/>
            <person name="Cavanaugh C.M."/>
        </authorList>
    </citation>
    <scope>NUCLEOTIDE SEQUENCE [LARGE SCALE GENOMIC DNA]</scope>
    <source>
        <strain evidence="4">Sveles-Q1</strain>
    </source>
</reference>
<accession>A0A1T2L031</accession>
<dbReference type="InterPro" id="IPR023772">
    <property type="entry name" value="DNA-bd_HTH_TetR-type_CS"/>
</dbReference>
<sequence length="215" mass="24036">MGEQEVENTRERLLRAATAVFAECGFEAATVREICSRAGANIAAVNYHFGDKRNLYASIFDRVFEAVRAYRTPFLPRSEPPEQRLAIYVRAFFEELYYCEEDQREAGDIAAIYLMEMARPTEALDHIVQAYIAADAEELQDIVTAMLGPDAEPEVVLNCASSIAGQVLYYYHAQPLIARLHPEVPAIRERVDALVDHVVRFSLAGVSSFKQGSNG</sequence>
<proteinExistence type="predicted"/>
<dbReference type="EMBL" id="MPRL01000097">
    <property type="protein sequence ID" value="OOZ38370.1"/>
    <property type="molecule type" value="Genomic_DNA"/>
</dbReference>
<dbReference type="PANTHER" id="PTHR30055:SF226">
    <property type="entry name" value="HTH-TYPE TRANSCRIPTIONAL REGULATOR PKSA"/>
    <property type="match status" value="1"/>
</dbReference>
<dbReference type="PROSITE" id="PS01081">
    <property type="entry name" value="HTH_TETR_1"/>
    <property type="match status" value="1"/>
</dbReference>
<dbReference type="Proteomes" id="UP000191110">
    <property type="component" value="Unassembled WGS sequence"/>
</dbReference>
<dbReference type="AlphaFoldDB" id="A0A1T2L031"/>
<evidence type="ECO:0000259" key="3">
    <source>
        <dbReference type="PROSITE" id="PS50977"/>
    </source>
</evidence>
<dbReference type="PROSITE" id="PS50977">
    <property type="entry name" value="HTH_TETR_2"/>
    <property type="match status" value="1"/>
</dbReference>
<dbReference type="GO" id="GO:0003700">
    <property type="term" value="F:DNA-binding transcription factor activity"/>
    <property type="evidence" value="ECO:0007669"/>
    <property type="project" value="TreeGrafter"/>
</dbReference>
<dbReference type="InterPro" id="IPR015292">
    <property type="entry name" value="Tscrpt_reg_YbiH_C"/>
</dbReference>
<dbReference type="Pfam" id="PF09209">
    <property type="entry name" value="CecR_C"/>
    <property type="match status" value="1"/>
</dbReference>
<dbReference type="Gene3D" id="1.10.10.60">
    <property type="entry name" value="Homeodomain-like"/>
    <property type="match status" value="1"/>
</dbReference>
<dbReference type="PRINTS" id="PR00455">
    <property type="entry name" value="HTHTETR"/>
</dbReference>
<dbReference type="SUPFAM" id="SSF48498">
    <property type="entry name" value="Tetracyclin repressor-like, C-terminal domain"/>
    <property type="match status" value="1"/>
</dbReference>
<evidence type="ECO:0000313" key="4">
    <source>
        <dbReference type="EMBL" id="OOZ38370.1"/>
    </source>
</evidence>
<dbReference type="GO" id="GO:0000976">
    <property type="term" value="F:transcription cis-regulatory region binding"/>
    <property type="evidence" value="ECO:0007669"/>
    <property type="project" value="TreeGrafter"/>
</dbReference>